<dbReference type="InterPro" id="IPR040521">
    <property type="entry name" value="KDZ"/>
</dbReference>
<organism evidence="1 2">
    <name type="scientific">Lentinula raphanica</name>
    <dbReference type="NCBI Taxonomy" id="153919"/>
    <lineage>
        <taxon>Eukaryota</taxon>
        <taxon>Fungi</taxon>
        <taxon>Dikarya</taxon>
        <taxon>Basidiomycota</taxon>
        <taxon>Agaricomycotina</taxon>
        <taxon>Agaricomycetes</taxon>
        <taxon>Agaricomycetidae</taxon>
        <taxon>Agaricales</taxon>
        <taxon>Marasmiineae</taxon>
        <taxon>Omphalotaceae</taxon>
        <taxon>Lentinula</taxon>
    </lineage>
</organism>
<gene>
    <name evidence="1" type="ORF">F5878DRAFT_647616</name>
</gene>
<dbReference type="Proteomes" id="UP001163846">
    <property type="component" value="Unassembled WGS sequence"/>
</dbReference>
<dbReference type="Pfam" id="PF18758">
    <property type="entry name" value="KDZ"/>
    <property type="match status" value="1"/>
</dbReference>
<sequence length="738" mass="83440">KATCNHLKVENGANRAKFKNMSVTGNVNVQCSHILVCSSVDMKGGENHATVDLGVKLRVESCRFDKDKQPPRVFSYDNMCSLAVHIVKRWLLYHKDDADVVEKARWTIPACHVKNHHEGCDYLYCYMYKMCMGHFHGETAEYGWAIFNAIGPSVLQMSNGHRIDTLIMHYGDWNWRKVIARQLLKDLNDAKVKYVEKRDFFAGLCVLFESKVVEWNAMDRSPCVDPKSKRSVVSIYSHNNQKAPTLKAIVDKEMSSSDTICVSSGNVKLGAVASWLLEGLRLFQIQHRVFKLASTCSSAPPKSLTSQRSKLAADIDVWRKMQKRYMGSIGSRLSQEPDKQHPEEQSLLLPSDFTAAERGALRLLPLATKQVQMLEAALGETISNLQTTVKNLSSAFERKIKDARGQDANTKSIAGIRKIESKRNDLMGDYNLFRGALKALDNLDEAKWPPLELKDTFRKSTEQRRTPGDSRVVEGNLWGMTSAGHSSWAARTASGAISGYDVVQRSTEGSGEEQSGEGLGEEPVFNVNVLNYHARSVTQSEAQVTSVFEPTKEVLEHADQPGVDADGWIWSAGRMKNMSMQEIEQWEQINNRIQWARAEADFERWQEEVEKKHAEFMRVINASAYARDAWMELARTPYSSLPGHVAYAKEHCDILEALRADAEAKYSQCGIPSLRIISEGFSLADHVMKWRQEEEKHFNFDRWANRPMFKDPTTHAQGFGDMLVMVVCFPMFIVVTSY</sequence>
<dbReference type="EMBL" id="MU807458">
    <property type="protein sequence ID" value="KAJ3831452.1"/>
    <property type="molecule type" value="Genomic_DNA"/>
</dbReference>
<comment type="caution">
    <text evidence="1">The sequence shown here is derived from an EMBL/GenBank/DDBJ whole genome shotgun (WGS) entry which is preliminary data.</text>
</comment>
<evidence type="ECO:0000313" key="2">
    <source>
        <dbReference type="Proteomes" id="UP001163846"/>
    </source>
</evidence>
<evidence type="ECO:0000313" key="1">
    <source>
        <dbReference type="EMBL" id="KAJ3831452.1"/>
    </source>
</evidence>
<evidence type="ECO:0008006" key="3">
    <source>
        <dbReference type="Google" id="ProtNLM"/>
    </source>
</evidence>
<dbReference type="AlphaFoldDB" id="A0AA38U9U0"/>
<reference evidence="1" key="1">
    <citation type="submission" date="2022-08" db="EMBL/GenBank/DDBJ databases">
        <authorList>
            <consortium name="DOE Joint Genome Institute"/>
            <person name="Min B."/>
            <person name="Riley R."/>
            <person name="Sierra-Patev S."/>
            <person name="Naranjo-Ortiz M."/>
            <person name="Looney B."/>
            <person name="Konkel Z."/>
            <person name="Slot J.C."/>
            <person name="Sakamoto Y."/>
            <person name="Steenwyk J.L."/>
            <person name="Rokas A."/>
            <person name="Carro J."/>
            <person name="Camarero S."/>
            <person name="Ferreira P."/>
            <person name="Molpeceres G."/>
            <person name="Ruiz-Duenas F.J."/>
            <person name="Serrano A."/>
            <person name="Henrissat B."/>
            <person name="Drula E."/>
            <person name="Hughes K.W."/>
            <person name="Mata J.L."/>
            <person name="Ishikawa N.K."/>
            <person name="Vargas-Isla R."/>
            <person name="Ushijima S."/>
            <person name="Smith C.A."/>
            <person name="Ahrendt S."/>
            <person name="Andreopoulos W."/>
            <person name="He G."/>
            <person name="Labutti K."/>
            <person name="Lipzen A."/>
            <person name="Ng V."/>
            <person name="Sandor L."/>
            <person name="Barry K."/>
            <person name="Martinez A.T."/>
            <person name="Xiao Y."/>
            <person name="Gibbons J.G."/>
            <person name="Terashima K."/>
            <person name="Hibbett D.S."/>
            <person name="Grigoriev I.V."/>
        </authorList>
    </citation>
    <scope>NUCLEOTIDE SEQUENCE</scope>
    <source>
        <strain evidence="1">TFB9207</strain>
    </source>
</reference>
<accession>A0AA38U9U0</accession>
<name>A0AA38U9U0_9AGAR</name>
<keyword evidence="2" id="KW-1185">Reference proteome</keyword>
<feature type="non-terminal residue" evidence="1">
    <location>
        <position position="1"/>
    </location>
</feature>
<proteinExistence type="predicted"/>
<protein>
    <recommendedName>
        <fullName evidence="3">CxC2-like cysteine cluster KDZ transposase-associated domain-containing protein</fullName>
    </recommendedName>
</protein>